<evidence type="ECO:0000313" key="1">
    <source>
        <dbReference type="EMBL" id="SFC73281.1"/>
    </source>
</evidence>
<evidence type="ECO:0008006" key="3">
    <source>
        <dbReference type="Google" id="ProtNLM"/>
    </source>
</evidence>
<accession>A0A1I1LJS3</accession>
<dbReference type="SUPFAM" id="SSF50494">
    <property type="entry name" value="Trypsin-like serine proteases"/>
    <property type="match status" value="1"/>
</dbReference>
<evidence type="ECO:0000313" key="2">
    <source>
        <dbReference type="Proteomes" id="UP000199672"/>
    </source>
</evidence>
<organism evidence="1 2">
    <name type="scientific">Flavobacterium phragmitis</name>
    <dbReference type="NCBI Taxonomy" id="739143"/>
    <lineage>
        <taxon>Bacteria</taxon>
        <taxon>Pseudomonadati</taxon>
        <taxon>Bacteroidota</taxon>
        <taxon>Flavobacteriia</taxon>
        <taxon>Flavobacteriales</taxon>
        <taxon>Flavobacteriaceae</taxon>
        <taxon>Flavobacterium</taxon>
    </lineage>
</organism>
<dbReference type="OrthoDB" id="1247050at2"/>
<sequence>MKTMEDYRALQISSLELMKSCTCIIMTDTSNYKAHGTGVFVHIGGHYFLVSAAHVLERHGEFFIFLSQEYEIIKPGGDTYINRTEDREKDTIDIAVLRLDADCLPHILRSYSFLQAEDLAINHIFQNEEFYTFLGYPATRAKVLYKTDIFDVTTFFHFTAPLHSEKYAGFGSNPHVNVMVAYNKKSAYDSRKGTFGTGPDLYGISGCGLWFTDPLDLKTGIIRPKLVAIMTDWSIKNRNIIIGTRIDVVTGMIKKFLDIDFPDSSIVTVS</sequence>
<dbReference type="Gene3D" id="2.40.10.10">
    <property type="entry name" value="Trypsin-like serine proteases"/>
    <property type="match status" value="1"/>
</dbReference>
<protein>
    <recommendedName>
        <fullName evidence="3">Trypsin-like peptidase domain-containing protein</fullName>
    </recommendedName>
</protein>
<keyword evidence="2" id="KW-1185">Reference proteome</keyword>
<dbReference type="AlphaFoldDB" id="A0A1I1LJS3"/>
<proteinExistence type="predicted"/>
<dbReference type="Proteomes" id="UP000199672">
    <property type="component" value="Unassembled WGS sequence"/>
</dbReference>
<dbReference type="EMBL" id="FOMH01000002">
    <property type="protein sequence ID" value="SFC73281.1"/>
    <property type="molecule type" value="Genomic_DNA"/>
</dbReference>
<dbReference type="RefSeq" id="WP_143102033.1">
    <property type="nucleotide sequence ID" value="NZ_FOMH01000002.1"/>
</dbReference>
<name>A0A1I1LJS3_9FLAO</name>
<dbReference type="InterPro" id="IPR043504">
    <property type="entry name" value="Peptidase_S1_PA_chymotrypsin"/>
</dbReference>
<gene>
    <name evidence="1" type="ORF">SAMN05216297_10258</name>
</gene>
<reference evidence="2" key="1">
    <citation type="submission" date="2016-10" db="EMBL/GenBank/DDBJ databases">
        <authorList>
            <person name="Varghese N."/>
            <person name="Submissions S."/>
        </authorList>
    </citation>
    <scope>NUCLEOTIDE SEQUENCE [LARGE SCALE GENOMIC DNA]</scope>
    <source>
        <strain evidence="2">CGMCC 1.10370</strain>
    </source>
</reference>
<dbReference type="InterPro" id="IPR009003">
    <property type="entry name" value="Peptidase_S1_PA"/>
</dbReference>